<accession>K4IHW0</accession>
<dbReference type="eggNOG" id="ENOG5033Z2V">
    <property type="taxonomic scope" value="Bacteria"/>
</dbReference>
<dbReference type="STRING" id="313595.P700755_003295"/>
<gene>
    <name evidence="1" type="ordered locus">P700755_003295</name>
</gene>
<dbReference type="Proteomes" id="UP000008514">
    <property type="component" value="Chromosome"/>
</dbReference>
<evidence type="ECO:0000313" key="1">
    <source>
        <dbReference type="EMBL" id="AFU69939.1"/>
    </source>
</evidence>
<keyword evidence="2" id="KW-1185">Reference proteome</keyword>
<reference evidence="1" key="1">
    <citation type="submission" date="2006-03" db="EMBL/GenBank/DDBJ databases">
        <authorList>
            <person name="Bowman J."/>
            <person name="Ferriera S."/>
            <person name="Johnson J."/>
            <person name="Kravitz S."/>
            <person name="Halpern A."/>
            <person name="Remington K."/>
            <person name="Beeson K."/>
            <person name="Tran B."/>
            <person name="Rogers Y.-H."/>
            <person name="Friedman R."/>
            <person name="Venter J.C."/>
        </authorList>
    </citation>
    <scope>NUCLEOTIDE SEQUENCE [LARGE SCALE GENOMIC DNA]</scope>
    <source>
        <strain evidence="1">ATCC 700755</strain>
    </source>
</reference>
<protein>
    <submittedName>
        <fullName evidence="1">Uncharacterized protein</fullName>
    </submittedName>
</protein>
<name>K4IHW0_PSYTT</name>
<dbReference type="EMBL" id="CP003879">
    <property type="protein sequence ID" value="AFU69939.1"/>
    <property type="molecule type" value="Genomic_DNA"/>
</dbReference>
<evidence type="ECO:0000313" key="2">
    <source>
        <dbReference type="Proteomes" id="UP000008514"/>
    </source>
</evidence>
<dbReference type="KEGG" id="ptq:P700755_003295"/>
<sequence length="102" mass="11876">MRNLFLIIFGFLTFNGFTQDYLLADENSDKNMIADFIEKSITEKKLKKNPVIVINERVLKDDQLDKLNFYKSDIIEFSIIAMDNPQMEGIYGKQSLNGLEFN</sequence>
<dbReference type="RefSeq" id="WP_015025487.1">
    <property type="nucleotide sequence ID" value="NC_018721.1"/>
</dbReference>
<reference evidence="1" key="2">
    <citation type="submission" date="2012-09" db="EMBL/GenBank/DDBJ databases">
        <title>The complete sequence of Psychroflexus torquis an extreme psychrophile from sea-ice that is stimulated by light.</title>
        <authorList>
            <person name="Feng S."/>
            <person name="Powell S.M."/>
            <person name="Bowman J.P."/>
        </authorList>
    </citation>
    <scope>NUCLEOTIDE SEQUENCE [LARGE SCALE GENOMIC DNA]</scope>
    <source>
        <strain evidence="1">ATCC 700755</strain>
    </source>
</reference>
<dbReference type="OrthoDB" id="657433at2"/>
<dbReference type="AlphaFoldDB" id="K4IHW0"/>
<organism evidence="1 2">
    <name type="scientific">Psychroflexus torquis (strain ATCC 700755 / CIP 106069 / ACAM 623)</name>
    <dbReference type="NCBI Taxonomy" id="313595"/>
    <lineage>
        <taxon>Bacteria</taxon>
        <taxon>Pseudomonadati</taxon>
        <taxon>Bacteroidota</taxon>
        <taxon>Flavobacteriia</taxon>
        <taxon>Flavobacteriales</taxon>
        <taxon>Flavobacteriaceae</taxon>
        <taxon>Psychroflexus</taxon>
    </lineage>
</organism>
<dbReference type="HOGENOM" id="CLU_2275128_0_0_10"/>
<proteinExistence type="predicted"/>